<proteinExistence type="predicted"/>
<organism evidence="9 10">
    <name type="scientific">Sphingomonas xinjiangensis</name>
    <dbReference type="NCBI Taxonomy" id="643568"/>
    <lineage>
        <taxon>Bacteria</taxon>
        <taxon>Pseudomonadati</taxon>
        <taxon>Pseudomonadota</taxon>
        <taxon>Alphaproteobacteria</taxon>
        <taxon>Sphingomonadales</taxon>
        <taxon>Sphingomonadaceae</taxon>
        <taxon>Sphingomonas</taxon>
    </lineage>
</organism>
<keyword evidence="6" id="KW-0597">Phosphoprotein</keyword>
<dbReference type="Gene3D" id="3.40.50.180">
    <property type="entry name" value="Methylesterase CheB, C-terminal domain"/>
    <property type="match status" value="1"/>
</dbReference>
<accession>A0A840YNU3</accession>
<protein>
    <recommendedName>
        <fullName evidence="3">protein-glutamate methylesterase</fullName>
        <ecNumber evidence="3">3.1.1.61</ecNumber>
    </recommendedName>
</protein>
<sequence length="358" mass="36717">MAFSPRLAKGQKPGGSLGPAQVLIVDDSLVARSVLGRMVAGTGRFEVAAALSNVPAALDFLKANRVDVILLDIEMPGIDGLTALPDMLQAGGSAKVLIVSSSADEGAAASVQALALGAADTLVKPGIGAFGGRFAEVLSERLTRLLGGQADLAPHGGRSFGPLPTPAGFDIVAIGASTGGIHALGQLLRGIPQDFRVPILVTQHLPISFMSYFAAQLAVLGGRPCDVATDRMRVRPGRIVIAPGDAHMRVTRVGDGVAIRLTNERAPSGCMPSVDPMFETVAEVFGARALGVVLSGMGRDGSEGAKLLSQSGSRIFVQDRETSVVWGMPGAVAKAGLATAVLPPEEIGRLIARGEHCA</sequence>
<dbReference type="PANTHER" id="PTHR42872:SF3">
    <property type="entry name" value="PROTEIN-GLUTAMATE METHYLESTERASE_PROTEIN-GLUTAMINE GLUTAMINASE 1"/>
    <property type="match status" value="1"/>
</dbReference>
<dbReference type="SMART" id="SM00448">
    <property type="entry name" value="REC"/>
    <property type="match status" value="1"/>
</dbReference>
<dbReference type="PIRSF" id="PIRSF000876">
    <property type="entry name" value="RR_chemtxs_CheB"/>
    <property type="match status" value="1"/>
</dbReference>
<dbReference type="Pfam" id="PF01339">
    <property type="entry name" value="CheB_methylest"/>
    <property type="match status" value="1"/>
</dbReference>
<dbReference type="EMBL" id="JACIJF010000001">
    <property type="protein sequence ID" value="MBB5708893.1"/>
    <property type="molecule type" value="Genomic_DNA"/>
</dbReference>
<evidence type="ECO:0000313" key="10">
    <source>
        <dbReference type="Proteomes" id="UP000527143"/>
    </source>
</evidence>
<keyword evidence="1 5" id="KW-0145">Chemotaxis</keyword>
<dbReference type="PANTHER" id="PTHR42872">
    <property type="entry name" value="PROTEIN-GLUTAMATE METHYLESTERASE/PROTEIN-GLUTAMINE GLUTAMINASE"/>
    <property type="match status" value="1"/>
</dbReference>
<keyword evidence="2 5" id="KW-0378">Hydrolase</keyword>
<keyword evidence="10" id="KW-1185">Reference proteome</keyword>
<dbReference type="PROSITE" id="PS50110">
    <property type="entry name" value="RESPONSE_REGULATORY"/>
    <property type="match status" value="1"/>
</dbReference>
<dbReference type="Pfam" id="PF00072">
    <property type="entry name" value="Response_reg"/>
    <property type="match status" value="1"/>
</dbReference>
<dbReference type="GO" id="GO:0008984">
    <property type="term" value="F:protein-glutamate methylesterase activity"/>
    <property type="evidence" value="ECO:0007669"/>
    <property type="project" value="UniProtKB-EC"/>
</dbReference>
<dbReference type="Proteomes" id="UP000527143">
    <property type="component" value="Unassembled WGS sequence"/>
</dbReference>
<evidence type="ECO:0000256" key="6">
    <source>
        <dbReference type="PROSITE-ProRule" id="PRU00169"/>
    </source>
</evidence>
<comment type="catalytic activity">
    <reaction evidence="4">
        <text>[protein]-L-glutamate 5-O-methyl ester + H2O = L-glutamyl-[protein] + methanol + H(+)</text>
        <dbReference type="Rhea" id="RHEA:23236"/>
        <dbReference type="Rhea" id="RHEA-COMP:10208"/>
        <dbReference type="Rhea" id="RHEA-COMP:10311"/>
        <dbReference type="ChEBI" id="CHEBI:15377"/>
        <dbReference type="ChEBI" id="CHEBI:15378"/>
        <dbReference type="ChEBI" id="CHEBI:17790"/>
        <dbReference type="ChEBI" id="CHEBI:29973"/>
        <dbReference type="ChEBI" id="CHEBI:82795"/>
        <dbReference type="EC" id="3.1.1.61"/>
    </reaction>
</comment>
<dbReference type="InterPro" id="IPR000673">
    <property type="entry name" value="Sig_transdc_resp-reg_Me-estase"/>
</dbReference>
<feature type="domain" description="Response regulatory" evidence="7">
    <location>
        <begin position="21"/>
        <end position="139"/>
    </location>
</feature>
<feature type="domain" description="CheB-type methylesterase" evidence="8">
    <location>
        <begin position="162"/>
        <end position="348"/>
    </location>
</feature>
<name>A0A840YNU3_9SPHN</name>
<dbReference type="SUPFAM" id="SSF52738">
    <property type="entry name" value="Methylesterase CheB, C-terminal domain"/>
    <property type="match status" value="1"/>
</dbReference>
<feature type="active site" evidence="5">
    <location>
        <position position="177"/>
    </location>
</feature>
<evidence type="ECO:0000259" key="7">
    <source>
        <dbReference type="PROSITE" id="PS50110"/>
    </source>
</evidence>
<reference evidence="9 10" key="1">
    <citation type="submission" date="2020-08" db="EMBL/GenBank/DDBJ databases">
        <title>Genomic Encyclopedia of Type Strains, Phase IV (KMG-IV): sequencing the most valuable type-strain genomes for metagenomic binning, comparative biology and taxonomic classification.</title>
        <authorList>
            <person name="Goeker M."/>
        </authorList>
    </citation>
    <scope>NUCLEOTIDE SEQUENCE [LARGE SCALE GENOMIC DNA]</scope>
    <source>
        <strain evidence="9 10">DSM 26736</strain>
    </source>
</reference>
<feature type="modified residue" description="4-aspartylphosphate" evidence="6">
    <location>
        <position position="72"/>
    </location>
</feature>
<comment type="caution">
    <text evidence="9">The sequence shown here is derived from an EMBL/GenBank/DDBJ whole genome shotgun (WGS) entry which is preliminary data.</text>
</comment>
<dbReference type="Gene3D" id="3.40.50.2300">
    <property type="match status" value="1"/>
</dbReference>
<dbReference type="GO" id="GO:0006935">
    <property type="term" value="P:chemotaxis"/>
    <property type="evidence" value="ECO:0007669"/>
    <property type="project" value="UniProtKB-UniRule"/>
</dbReference>
<evidence type="ECO:0000259" key="8">
    <source>
        <dbReference type="PROSITE" id="PS50122"/>
    </source>
</evidence>
<gene>
    <name evidence="9" type="ORF">FHT02_000099</name>
</gene>
<dbReference type="GO" id="GO:0000156">
    <property type="term" value="F:phosphorelay response regulator activity"/>
    <property type="evidence" value="ECO:0007669"/>
    <property type="project" value="InterPro"/>
</dbReference>
<evidence type="ECO:0000313" key="9">
    <source>
        <dbReference type="EMBL" id="MBB5708893.1"/>
    </source>
</evidence>
<dbReference type="CDD" id="cd17541">
    <property type="entry name" value="REC_CheB-like"/>
    <property type="match status" value="1"/>
</dbReference>
<dbReference type="InterPro" id="IPR008248">
    <property type="entry name" value="CheB-like"/>
</dbReference>
<dbReference type="InterPro" id="IPR035909">
    <property type="entry name" value="CheB_C"/>
</dbReference>
<evidence type="ECO:0000256" key="4">
    <source>
        <dbReference type="ARBA" id="ARBA00048267"/>
    </source>
</evidence>
<dbReference type="InterPro" id="IPR001789">
    <property type="entry name" value="Sig_transdc_resp-reg_receiver"/>
</dbReference>
<dbReference type="EC" id="3.1.1.61" evidence="3"/>
<dbReference type="PROSITE" id="PS50122">
    <property type="entry name" value="CHEB"/>
    <property type="match status" value="1"/>
</dbReference>
<evidence type="ECO:0000256" key="3">
    <source>
        <dbReference type="ARBA" id="ARBA00039140"/>
    </source>
</evidence>
<dbReference type="CDD" id="cd16432">
    <property type="entry name" value="CheB_Rec"/>
    <property type="match status" value="1"/>
</dbReference>
<dbReference type="InterPro" id="IPR011006">
    <property type="entry name" value="CheY-like_superfamily"/>
</dbReference>
<dbReference type="AlphaFoldDB" id="A0A840YNU3"/>
<evidence type="ECO:0000256" key="5">
    <source>
        <dbReference type="PROSITE-ProRule" id="PRU00050"/>
    </source>
</evidence>
<dbReference type="SUPFAM" id="SSF52172">
    <property type="entry name" value="CheY-like"/>
    <property type="match status" value="1"/>
</dbReference>
<evidence type="ECO:0000256" key="2">
    <source>
        <dbReference type="ARBA" id="ARBA00022801"/>
    </source>
</evidence>
<feature type="active site" evidence="5">
    <location>
        <position position="300"/>
    </location>
</feature>
<dbReference type="GO" id="GO:0005737">
    <property type="term" value="C:cytoplasm"/>
    <property type="evidence" value="ECO:0007669"/>
    <property type="project" value="InterPro"/>
</dbReference>
<evidence type="ECO:0000256" key="1">
    <source>
        <dbReference type="ARBA" id="ARBA00022500"/>
    </source>
</evidence>
<feature type="active site" evidence="5">
    <location>
        <position position="204"/>
    </location>
</feature>